<gene>
    <name evidence="3" type="ORF">M427DRAFT_93096</name>
</gene>
<evidence type="ECO:0000256" key="2">
    <source>
        <dbReference type="SAM" id="MobiDB-lite"/>
    </source>
</evidence>
<dbReference type="OMA" id="KVCTEER"/>
<feature type="compositionally biased region" description="Basic and acidic residues" evidence="2">
    <location>
        <begin position="216"/>
        <end position="231"/>
    </location>
</feature>
<dbReference type="Pfam" id="PF04641">
    <property type="entry name" value="Rtf2"/>
    <property type="match status" value="1"/>
</dbReference>
<dbReference type="Gene3D" id="3.30.40.10">
    <property type="entry name" value="Zinc/RING finger domain, C3HC4 (zinc finger)"/>
    <property type="match status" value="1"/>
</dbReference>
<feature type="region of interest" description="Disordered" evidence="2">
    <location>
        <begin position="196"/>
        <end position="295"/>
    </location>
</feature>
<dbReference type="AlphaFoldDB" id="A0A139B048"/>
<dbReference type="STRING" id="1344416.A0A139B048"/>
<feature type="compositionally biased region" description="Basic and acidic residues" evidence="2">
    <location>
        <begin position="196"/>
        <end position="209"/>
    </location>
</feature>
<protein>
    <submittedName>
        <fullName evidence="3">DUF602-domain-containing protein</fullName>
    </submittedName>
</protein>
<feature type="compositionally biased region" description="Basic and acidic residues" evidence="2">
    <location>
        <begin position="250"/>
        <end position="262"/>
    </location>
</feature>
<dbReference type="InterPro" id="IPR027799">
    <property type="entry name" value="Rtf2_RING-finger"/>
</dbReference>
<dbReference type="Proteomes" id="UP000070544">
    <property type="component" value="Unassembled WGS sequence"/>
</dbReference>
<feature type="non-terminal residue" evidence="3">
    <location>
        <position position="1"/>
    </location>
</feature>
<dbReference type="OrthoDB" id="247013at2759"/>
<sequence length="336" mass="37091">QGCDGGSIPTRIELVKTKKKEERADPAAKARQAWFYCALSKELLASPVVVDALGRLYNKEAIIRFLLDRKGAFGDGETLCSHIESLKDLVDLKLSDNPAFSSASSSSSSSAALTAGTKGDEVLVPRWICPITMREMNGKYGFVYLQTCGHVFSDQAFKQVPSTTCLVCSKPFVANDVVPINSTRPEDIERLQARMQDIKREREQREREKKEKKRREKEAKRGTKETAKDSAEDSGLGTSGGSGSEEEAAAAERRKSGKDKDSKKRKHTQGDDMGMDDDAEDHSKRRATINVRMPKLDAVGQGIQKVKESSDAIKSLYGDGKDKSNISSFYLGTFHR</sequence>
<dbReference type="InterPro" id="IPR013083">
    <property type="entry name" value="Znf_RING/FYVE/PHD"/>
</dbReference>
<dbReference type="PANTHER" id="PTHR12775">
    <property type="entry name" value="PROTEIN C20ORF43 HOMOLOG"/>
    <property type="match status" value="1"/>
</dbReference>
<dbReference type="PANTHER" id="PTHR12775:SF0">
    <property type="entry name" value="REPLICATION TERMINATION FACTOR 2"/>
    <property type="match status" value="1"/>
</dbReference>
<dbReference type="SUPFAM" id="SSF57850">
    <property type="entry name" value="RING/U-box"/>
    <property type="match status" value="1"/>
</dbReference>
<evidence type="ECO:0000256" key="1">
    <source>
        <dbReference type="ARBA" id="ARBA00009885"/>
    </source>
</evidence>
<dbReference type="InterPro" id="IPR006735">
    <property type="entry name" value="Rtf2"/>
</dbReference>
<comment type="similarity">
    <text evidence="1">Belongs to the rtf2 family.</text>
</comment>
<organism evidence="3 4">
    <name type="scientific">Gonapodya prolifera (strain JEL478)</name>
    <name type="common">Monoblepharis prolifera</name>
    <dbReference type="NCBI Taxonomy" id="1344416"/>
    <lineage>
        <taxon>Eukaryota</taxon>
        <taxon>Fungi</taxon>
        <taxon>Fungi incertae sedis</taxon>
        <taxon>Chytridiomycota</taxon>
        <taxon>Chytridiomycota incertae sedis</taxon>
        <taxon>Monoblepharidomycetes</taxon>
        <taxon>Monoblepharidales</taxon>
        <taxon>Gonapodyaceae</taxon>
        <taxon>Gonapodya</taxon>
    </lineage>
</organism>
<dbReference type="EMBL" id="KQ965731">
    <property type="protein sequence ID" value="KXS22085.1"/>
    <property type="molecule type" value="Genomic_DNA"/>
</dbReference>
<reference evidence="3 4" key="1">
    <citation type="journal article" date="2015" name="Genome Biol. Evol.">
        <title>Phylogenomic analyses indicate that early fungi evolved digesting cell walls of algal ancestors of land plants.</title>
        <authorList>
            <person name="Chang Y."/>
            <person name="Wang S."/>
            <person name="Sekimoto S."/>
            <person name="Aerts A.L."/>
            <person name="Choi C."/>
            <person name="Clum A."/>
            <person name="LaButti K.M."/>
            <person name="Lindquist E.A."/>
            <person name="Yee Ngan C."/>
            <person name="Ohm R.A."/>
            <person name="Salamov A.A."/>
            <person name="Grigoriev I.V."/>
            <person name="Spatafora J.W."/>
            <person name="Berbee M.L."/>
        </authorList>
    </citation>
    <scope>NUCLEOTIDE SEQUENCE [LARGE SCALE GENOMIC DNA]</scope>
    <source>
        <strain evidence="3 4">JEL478</strain>
    </source>
</reference>
<dbReference type="GO" id="GO:0005634">
    <property type="term" value="C:nucleus"/>
    <property type="evidence" value="ECO:0007669"/>
    <property type="project" value="TreeGrafter"/>
</dbReference>
<proteinExistence type="inferred from homology"/>
<keyword evidence="4" id="KW-1185">Reference proteome</keyword>
<evidence type="ECO:0000313" key="4">
    <source>
        <dbReference type="Proteomes" id="UP000070544"/>
    </source>
</evidence>
<evidence type="ECO:0000313" key="3">
    <source>
        <dbReference type="EMBL" id="KXS22085.1"/>
    </source>
</evidence>
<name>A0A139B048_GONPJ</name>
<accession>A0A139B048</accession>
<dbReference type="CDD" id="cd16653">
    <property type="entry name" value="RING-like_Rtf2"/>
    <property type="match status" value="1"/>
</dbReference>
<dbReference type="GO" id="GO:0006274">
    <property type="term" value="P:DNA replication termination"/>
    <property type="evidence" value="ECO:0007669"/>
    <property type="project" value="TreeGrafter"/>
</dbReference>